<evidence type="ECO:0000313" key="1">
    <source>
        <dbReference type="EMBL" id="MDO9714144.1"/>
    </source>
</evidence>
<name>A0ABT9ED59_9PROT</name>
<proteinExistence type="predicted"/>
<sequence>MFRTADRWGTIESRALTPAVVGHILKHCAEAAGLTIGSLERISAHGLGWAS</sequence>
<dbReference type="Proteomes" id="UP001243009">
    <property type="component" value="Unassembled WGS sequence"/>
</dbReference>
<gene>
    <name evidence="1" type="ORF">Q7A36_37945</name>
</gene>
<evidence type="ECO:0008006" key="3">
    <source>
        <dbReference type="Google" id="ProtNLM"/>
    </source>
</evidence>
<organism evidence="1 2">
    <name type="scientific">Paracraurococcus lichenis</name>
    <dbReference type="NCBI Taxonomy" id="3064888"/>
    <lineage>
        <taxon>Bacteria</taxon>
        <taxon>Pseudomonadati</taxon>
        <taxon>Pseudomonadota</taxon>
        <taxon>Alphaproteobacteria</taxon>
        <taxon>Acetobacterales</taxon>
        <taxon>Roseomonadaceae</taxon>
        <taxon>Paracraurococcus</taxon>
    </lineage>
</organism>
<accession>A0ABT9ED59</accession>
<reference evidence="1 2" key="1">
    <citation type="submission" date="2023-08" db="EMBL/GenBank/DDBJ databases">
        <title>The draft genome sequence of Paracraurococcus sp. LOR1-02.</title>
        <authorList>
            <person name="Kingkaew E."/>
            <person name="Tanasupawat S."/>
        </authorList>
    </citation>
    <scope>NUCLEOTIDE SEQUENCE [LARGE SCALE GENOMIC DNA]</scope>
    <source>
        <strain evidence="1 2">LOR1-02</strain>
    </source>
</reference>
<comment type="caution">
    <text evidence="1">The sequence shown here is derived from an EMBL/GenBank/DDBJ whole genome shotgun (WGS) entry which is preliminary data.</text>
</comment>
<dbReference type="EMBL" id="JAUTWS010000173">
    <property type="protein sequence ID" value="MDO9714144.1"/>
    <property type="molecule type" value="Genomic_DNA"/>
</dbReference>
<evidence type="ECO:0000313" key="2">
    <source>
        <dbReference type="Proteomes" id="UP001243009"/>
    </source>
</evidence>
<dbReference type="RefSeq" id="WP_305108984.1">
    <property type="nucleotide sequence ID" value="NZ_JAUTWS010000173.1"/>
</dbReference>
<protein>
    <recommendedName>
        <fullName evidence="3">Tyr recombinase domain-containing protein</fullName>
    </recommendedName>
</protein>
<keyword evidence="2" id="KW-1185">Reference proteome</keyword>